<organism evidence="1 2">
    <name type="scientific">Streptomyces capoamus</name>
    <dbReference type="NCBI Taxonomy" id="68183"/>
    <lineage>
        <taxon>Bacteria</taxon>
        <taxon>Bacillati</taxon>
        <taxon>Actinomycetota</taxon>
        <taxon>Actinomycetes</taxon>
        <taxon>Kitasatosporales</taxon>
        <taxon>Streptomycetaceae</taxon>
        <taxon>Streptomyces</taxon>
    </lineage>
</organism>
<dbReference type="Gene3D" id="1.25.40.80">
    <property type="match status" value="1"/>
</dbReference>
<keyword evidence="2" id="KW-1185">Reference proteome</keyword>
<evidence type="ECO:0000313" key="2">
    <source>
        <dbReference type="Proteomes" id="UP000619355"/>
    </source>
</evidence>
<reference evidence="2" key="1">
    <citation type="journal article" date="2019" name="Int. J. Syst. Evol. Microbiol.">
        <title>The Global Catalogue of Microorganisms (GCM) 10K type strain sequencing project: providing services to taxonomists for standard genome sequencing and annotation.</title>
        <authorList>
            <consortium name="The Broad Institute Genomics Platform"/>
            <consortium name="The Broad Institute Genome Sequencing Center for Infectious Disease"/>
            <person name="Wu L."/>
            <person name="Ma J."/>
        </authorList>
    </citation>
    <scope>NUCLEOTIDE SEQUENCE [LARGE SCALE GENOMIC DNA]</scope>
    <source>
        <strain evidence="2">JCM 4253</strain>
    </source>
</reference>
<accession>A0A919C5G9</accession>
<dbReference type="PANTHER" id="PTHR38657:SF1">
    <property type="entry name" value="SLR1343 PROTEIN"/>
    <property type="match status" value="1"/>
</dbReference>
<dbReference type="InterPro" id="IPR036134">
    <property type="entry name" value="Crypto/Photolyase_FAD-like_sf"/>
</dbReference>
<comment type="caution">
    <text evidence="1">The sequence shown here is derived from an EMBL/GenBank/DDBJ whole genome shotgun (WGS) entry which is preliminary data.</text>
</comment>
<protein>
    <recommendedName>
        <fullName evidence="3">Cryptochrome/photolyase family protein</fullName>
    </recommendedName>
</protein>
<evidence type="ECO:0000313" key="1">
    <source>
        <dbReference type="EMBL" id="GHG51976.1"/>
    </source>
</evidence>
<dbReference type="Gene3D" id="1.10.579.10">
    <property type="entry name" value="DNA Cyclobutane Dipyrimidine Photolyase, subunit A, domain 3"/>
    <property type="match status" value="1"/>
</dbReference>
<proteinExistence type="predicted"/>
<dbReference type="EMBL" id="BNBF01000009">
    <property type="protein sequence ID" value="GHG51976.1"/>
    <property type="molecule type" value="Genomic_DNA"/>
</dbReference>
<evidence type="ECO:0008006" key="3">
    <source>
        <dbReference type="Google" id="ProtNLM"/>
    </source>
</evidence>
<gene>
    <name evidence="1" type="ORF">GCM10018980_35170</name>
</gene>
<dbReference type="InterPro" id="IPR052551">
    <property type="entry name" value="UV-DNA_repair_photolyase"/>
</dbReference>
<dbReference type="AlphaFoldDB" id="A0A919C5G9"/>
<dbReference type="Proteomes" id="UP000619355">
    <property type="component" value="Unassembled WGS sequence"/>
</dbReference>
<name>A0A919C5G9_9ACTN</name>
<dbReference type="PANTHER" id="PTHR38657">
    <property type="entry name" value="SLR1343 PROTEIN"/>
    <property type="match status" value="1"/>
</dbReference>
<sequence>MAALRRFTEHRLAGFGPHEDAMLAADPVMSHSLLSSSLNLGLLDPFEVVTAAENAWRTGRAPVNSVEGFVRQIAGWREYVWQLYWYFGEEYRQLNALHHRTPLPDWFLELDADAVTARCLATVLAQVRDTGWTHHIPRLMVLGSFALQRGWDPRGVTDWFHRCFVDGYDWVMLPNVTGMSQYADGGRMTTKPYTSGGAYIHRMSDLCDGCSYRPGDRTGERACPYTTGYWSFVHRHRALLAANHRTSRAVQGLDRLTDADQVLRTNHRWDEHPP</sequence>
<dbReference type="SUPFAM" id="SSF48173">
    <property type="entry name" value="Cryptochrome/photolyase FAD-binding domain"/>
    <property type="match status" value="1"/>
</dbReference>
<dbReference type="Gene3D" id="1.10.10.1710">
    <property type="entry name" value="Deoxyribodipyrimidine photolyase-related"/>
    <property type="match status" value="1"/>
</dbReference>